<dbReference type="InterPro" id="IPR007921">
    <property type="entry name" value="CHAP_dom"/>
</dbReference>
<evidence type="ECO:0000313" key="5">
    <source>
        <dbReference type="Proteomes" id="UP000697995"/>
    </source>
</evidence>
<keyword evidence="2" id="KW-0732">Signal</keyword>
<proteinExistence type="predicted"/>
<evidence type="ECO:0000313" key="4">
    <source>
        <dbReference type="EMBL" id="MBK1658250.1"/>
    </source>
</evidence>
<dbReference type="Proteomes" id="UP000697995">
    <property type="component" value="Unassembled WGS sequence"/>
</dbReference>
<feature type="chain" id="PRO_5047486047" description="Peptidase C51 domain-containing protein" evidence="2">
    <location>
        <begin position="24"/>
        <end position="262"/>
    </location>
</feature>
<feature type="domain" description="Peptidase C51" evidence="3">
    <location>
        <begin position="61"/>
        <end position="186"/>
    </location>
</feature>
<sequence length="262" mass="27703">MRVSGTTAAFCVLLGSVATMAQADAARPMQDPPAAAAKAGPTGPARALASQAHARKGPAAATGQAHRQPASHRRTVQAAGWGGISCVPYARGVTGMAITGNGGDWWHNAAGSYDRGDRPEPGSVMAFRRSGGMRSGHVAVVSRVLGPRQVLIDHANWSGPGIRKGTVMHNVAVIDVSENNDWTAVRVQAGYDTGTFGRVYPTYGFIYNRPDDRLGTAYAAGRAPQRSLRFEQVAEMPLDAEPVSFQPQGMTPLRKAAPHRPR</sequence>
<dbReference type="Gene3D" id="3.90.1720.10">
    <property type="entry name" value="endopeptidase domain like (from Nostoc punctiforme)"/>
    <property type="match status" value="1"/>
</dbReference>
<feature type="region of interest" description="Disordered" evidence="1">
    <location>
        <begin position="29"/>
        <end position="77"/>
    </location>
</feature>
<dbReference type="Pfam" id="PF05257">
    <property type="entry name" value="CHAP"/>
    <property type="match status" value="1"/>
</dbReference>
<dbReference type="EMBL" id="NRSG01000044">
    <property type="protein sequence ID" value="MBK1658250.1"/>
    <property type="molecule type" value="Genomic_DNA"/>
</dbReference>
<feature type="compositionally biased region" description="Low complexity" evidence="1">
    <location>
        <begin position="32"/>
        <end position="47"/>
    </location>
</feature>
<name>A0ABS1CV93_9PROT</name>
<reference evidence="4 5" key="1">
    <citation type="journal article" date="2020" name="Microorganisms">
        <title>Osmotic Adaptation and Compatible Solute Biosynthesis of Phototrophic Bacteria as Revealed from Genome Analyses.</title>
        <authorList>
            <person name="Imhoff J.F."/>
            <person name="Rahn T."/>
            <person name="Kunzel S."/>
            <person name="Keller A."/>
            <person name="Neulinger S.C."/>
        </authorList>
    </citation>
    <scope>NUCLEOTIDE SEQUENCE [LARGE SCALE GENOMIC DNA]</scope>
    <source>
        <strain evidence="4 5">DSM 15382</strain>
    </source>
</reference>
<evidence type="ECO:0000256" key="1">
    <source>
        <dbReference type="SAM" id="MobiDB-lite"/>
    </source>
</evidence>
<organism evidence="4 5">
    <name type="scientific">Paracraurococcus ruber</name>
    <dbReference type="NCBI Taxonomy" id="77675"/>
    <lineage>
        <taxon>Bacteria</taxon>
        <taxon>Pseudomonadati</taxon>
        <taxon>Pseudomonadota</taxon>
        <taxon>Alphaproteobacteria</taxon>
        <taxon>Acetobacterales</taxon>
        <taxon>Roseomonadaceae</taxon>
        <taxon>Paracraurococcus</taxon>
    </lineage>
</organism>
<evidence type="ECO:0000256" key="2">
    <source>
        <dbReference type="SAM" id="SignalP"/>
    </source>
</evidence>
<feature type="region of interest" description="Disordered" evidence="1">
    <location>
        <begin position="241"/>
        <end position="262"/>
    </location>
</feature>
<dbReference type="PROSITE" id="PS50911">
    <property type="entry name" value="CHAP"/>
    <property type="match status" value="1"/>
</dbReference>
<dbReference type="InterPro" id="IPR038765">
    <property type="entry name" value="Papain-like_cys_pep_sf"/>
</dbReference>
<accession>A0ABS1CV93</accession>
<protein>
    <recommendedName>
        <fullName evidence="3">Peptidase C51 domain-containing protein</fullName>
    </recommendedName>
</protein>
<comment type="caution">
    <text evidence="4">The sequence shown here is derived from an EMBL/GenBank/DDBJ whole genome shotgun (WGS) entry which is preliminary data.</text>
</comment>
<keyword evidence="5" id="KW-1185">Reference proteome</keyword>
<gene>
    <name evidence="4" type="ORF">CKO45_08410</name>
</gene>
<evidence type="ECO:0000259" key="3">
    <source>
        <dbReference type="PROSITE" id="PS50911"/>
    </source>
</evidence>
<feature type="signal peptide" evidence="2">
    <location>
        <begin position="1"/>
        <end position="23"/>
    </location>
</feature>
<dbReference type="SUPFAM" id="SSF54001">
    <property type="entry name" value="Cysteine proteinases"/>
    <property type="match status" value="1"/>
</dbReference>